<dbReference type="STRING" id="1499966.U14_04961"/>
<organism evidence="3">
    <name type="scientific">Candidatus Moduliflexus flocculans</name>
    <dbReference type="NCBI Taxonomy" id="1499966"/>
    <lineage>
        <taxon>Bacteria</taxon>
        <taxon>Candidatus Moduliflexota</taxon>
        <taxon>Candidatus Moduliflexia</taxon>
        <taxon>Candidatus Moduliflexales</taxon>
        <taxon>Candidatus Moduliflexaceae</taxon>
    </lineage>
</organism>
<dbReference type="InterPro" id="IPR012902">
    <property type="entry name" value="N_methyl_site"/>
</dbReference>
<dbReference type="AlphaFoldDB" id="A0A081BQK9"/>
<keyword evidence="2" id="KW-1133">Transmembrane helix</keyword>
<keyword evidence="2" id="KW-0812">Transmembrane</keyword>
<dbReference type="Proteomes" id="UP000030700">
    <property type="component" value="Unassembled WGS sequence"/>
</dbReference>
<gene>
    <name evidence="3" type="ORF">U14_04961</name>
</gene>
<protein>
    <submittedName>
        <fullName evidence="3">Type IV pilus assembly protein PilW</fullName>
    </submittedName>
</protein>
<reference evidence="3" key="1">
    <citation type="journal article" date="2015" name="PeerJ">
        <title>First genomic representation of candidate bacterial phylum KSB3 points to enhanced environmental sensing as a trigger of wastewater bulking.</title>
        <authorList>
            <person name="Sekiguchi Y."/>
            <person name="Ohashi A."/>
            <person name="Parks D.H."/>
            <person name="Yamauchi T."/>
            <person name="Tyson G.W."/>
            <person name="Hugenholtz P."/>
        </authorList>
    </citation>
    <scope>NUCLEOTIDE SEQUENCE [LARGE SCALE GENOMIC DNA]</scope>
</reference>
<keyword evidence="4" id="KW-1185">Reference proteome</keyword>
<evidence type="ECO:0000313" key="4">
    <source>
        <dbReference type="Proteomes" id="UP000030700"/>
    </source>
</evidence>
<feature type="transmembrane region" description="Helical" evidence="2">
    <location>
        <begin position="12"/>
        <end position="35"/>
    </location>
</feature>
<feature type="compositionally biased region" description="Acidic residues" evidence="1">
    <location>
        <begin position="147"/>
        <end position="158"/>
    </location>
</feature>
<proteinExistence type="predicted"/>
<dbReference type="PROSITE" id="PS00409">
    <property type="entry name" value="PROKAR_NTER_METHYL"/>
    <property type="match status" value="1"/>
</dbReference>
<feature type="region of interest" description="Disordered" evidence="1">
    <location>
        <begin position="141"/>
        <end position="164"/>
    </location>
</feature>
<accession>A0A081BQK9</accession>
<evidence type="ECO:0000256" key="2">
    <source>
        <dbReference type="SAM" id="Phobius"/>
    </source>
</evidence>
<keyword evidence="2" id="KW-0472">Membrane</keyword>
<evidence type="ECO:0000256" key="1">
    <source>
        <dbReference type="SAM" id="MobiDB-lite"/>
    </source>
</evidence>
<dbReference type="HOGENOM" id="CLU_890427_0_0_0"/>
<dbReference type="NCBIfam" id="TIGR02532">
    <property type="entry name" value="IV_pilin_GFxxxE"/>
    <property type="match status" value="1"/>
</dbReference>
<name>A0A081BQK9_9BACT</name>
<dbReference type="EMBL" id="DF820460">
    <property type="protein sequence ID" value="GAK53690.1"/>
    <property type="molecule type" value="Genomic_DNA"/>
</dbReference>
<sequence>MWRSTGSTRGFTLLELLISMAITVGVFAIVATVFLQMRKVSARQEMDVAMIQEARLGVDEMARLIRMVGFNRDVQHGQPAIIEAAPFQFTFNVDWQGDAPLLPGSSIPLYDGINAYLSPNVYFKGPLVGRTGAETIRLTLDSRNDGDVDSDDIGDNPEEQTTQNPDDMALMKEINGKKNVSLTIGALGPYKKSKPGEEKKTNAPPMFQYYMAISPCSVILHGDANCDGELTGDERYFSSITDQNQLRGLRRVRISVTTTSERKDPFDHVTYHDMTISTEVSLRHPDKQGFYVPNPTEYPGCTFSKSDCGCLP</sequence>
<evidence type="ECO:0000313" key="3">
    <source>
        <dbReference type="EMBL" id="GAK53690.1"/>
    </source>
</evidence>